<dbReference type="Gene3D" id="3.40.80.10">
    <property type="entry name" value="Peptidoglycan recognition protein-like"/>
    <property type="match status" value="1"/>
</dbReference>
<dbReference type="SMART" id="SM00644">
    <property type="entry name" value="Ami_2"/>
    <property type="match status" value="1"/>
</dbReference>
<dbReference type="InterPro" id="IPR002502">
    <property type="entry name" value="Amidase_domain"/>
</dbReference>
<dbReference type="Proteomes" id="UP000791080">
    <property type="component" value="Unassembled WGS sequence"/>
</dbReference>
<name>A0ABT1JH07_ACTCY</name>
<dbReference type="RefSeq" id="WP_051313962.1">
    <property type="nucleotide sequence ID" value="NZ_AUBJ02000001.1"/>
</dbReference>
<dbReference type="PANTHER" id="PTHR30417">
    <property type="entry name" value="N-ACETYLMURAMOYL-L-ALANINE AMIDASE AMID"/>
    <property type="match status" value="1"/>
</dbReference>
<keyword evidence="7" id="KW-1185">Reference proteome</keyword>
<evidence type="ECO:0000256" key="3">
    <source>
        <dbReference type="ARBA" id="ARBA00022801"/>
    </source>
</evidence>
<organism evidence="6 7">
    <name type="scientific">Actinoalloteichus caeruleus DSM 43889</name>
    <dbReference type="NCBI Taxonomy" id="1120930"/>
    <lineage>
        <taxon>Bacteria</taxon>
        <taxon>Bacillati</taxon>
        <taxon>Actinomycetota</taxon>
        <taxon>Actinomycetes</taxon>
        <taxon>Pseudonocardiales</taxon>
        <taxon>Pseudonocardiaceae</taxon>
        <taxon>Actinoalloteichus</taxon>
        <taxon>Actinoalloteichus cyanogriseus</taxon>
    </lineage>
</organism>
<evidence type="ECO:0000256" key="2">
    <source>
        <dbReference type="ARBA" id="ARBA00011901"/>
    </source>
</evidence>
<evidence type="ECO:0000259" key="5">
    <source>
        <dbReference type="SMART" id="SM00644"/>
    </source>
</evidence>
<dbReference type="EC" id="3.5.1.28" evidence="2"/>
<dbReference type="CDD" id="cd06583">
    <property type="entry name" value="PGRP"/>
    <property type="match status" value="1"/>
</dbReference>
<evidence type="ECO:0000313" key="7">
    <source>
        <dbReference type="Proteomes" id="UP000791080"/>
    </source>
</evidence>
<dbReference type="Pfam" id="PF01510">
    <property type="entry name" value="Amidase_2"/>
    <property type="match status" value="1"/>
</dbReference>
<dbReference type="InterPro" id="IPR036505">
    <property type="entry name" value="Amidase/PGRP_sf"/>
</dbReference>
<evidence type="ECO:0000313" key="6">
    <source>
        <dbReference type="EMBL" id="MCP2331453.1"/>
    </source>
</evidence>
<proteinExistence type="predicted"/>
<keyword evidence="3" id="KW-0378">Hydrolase</keyword>
<dbReference type="SUPFAM" id="SSF55846">
    <property type="entry name" value="N-acetylmuramoyl-L-alanine amidase-like"/>
    <property type="match status" value="1"/>
</dbReference>
<dbReference type="InterPro" id="IPR051206">
    <property type="entry name" value="NAMLAA_amidase_2"/>
</dbReference>
<dbReference type="EMBL" id="AUBJ02000001">
    <property type="protein sequence ID" value="MCP2331453.1"/>
    <property type="molecule type" value="Genomic_DNA"/>
</dbReference>
<comment type="catalytic activity">
    <reaction evidence="1">
        <text>Hydrolyzes the link between N-acetylmuramoyl residues and L-amino acid residues in certain cell-wall glycopeptides.</text>
        <dbReference type="EC" id="3.5.1.28"/>
    </reaction>
</comment>
<evidence type="ECO:0000256" key="4">
    <source>
        <dbReference type="ARBA" id="ARBA00023316"/>
    </source>
</evidence>
<protein>
    <recommendedName>
        <fullName evidence="2">N-acetylmuramoyl-L-alanine amidase</fullName>
        <ecNumber evidence="2">3.5.1.28</ecNumber>
    </recommendedName>
</protein>
<reference evidence="6 7" key="1">
    <citation type="submission" date="2022-06" db="EMBL/GenBank/DDBJ databases">
        <title>Genomic Encyclopedia of Type Strains, Phase I: the one thousand microbial genomes (KMG-I) project.</title>
        <authorList>
            <person name="Kyrpides N."/>
        </authorList>
    </citation>
    <scope>NUCLEOTIDE SEQUENCE [LARGE SCALE GENOMIC DNA]</scope>
    <source>
        <strain evidence="6 7">DSM 43889</strain>
    </source>
</reference>
<feature type="domain" description="N-acetylmuramoyl-L-alanine amidase" evidence="5">
    <location>
        <begin position="25"/>
        <end position="163"/>
    </location>
</feature>
<dbReference type="PANTHER" id="PTHR30417:SF1">
    <property type="entry name" value="N-ACETYLMURAMOYL-L-ALANINE AMIDASE AMID"/>
    <property type="match status" value="1"/>
</dbReference>
<sequence length="314" mass="33136">MAYATWLADALRAQGLRVHEEGGWTSRGHGQLSAIRGVMLHHTAGAATGNFPSLGVVRDGTGSLAGPLANLGLARDGTWFVIAAGLAYHAGAGGPWRDVAANAGNQHLLGIEAESVGTRNDWTEAQLDSYPRGVAALLAHLRMGADRVVAHKEWAPTRKIDPAHWPGDIPGFRDSVARILEGDTVNWSQTWTNPVTGTTEPASVTLRYMEDRIVKRLSGAIANAGLDSTVSNPVVNTTEKARTAIGYAEQRIINGVVRSVASLLDGQQTEPATPEAIANALAPLITSAVTDALGQDNEEQANAIVEALARRLAE</sequence>
<evidence type="ECO:0000256" key="1">
    <source>
        <dbReference type="ARBA" id="ARBA00001561"/>
    </source>
</evidence>
<keyword evidence="4" id="KW-0961">Cell wall biogenesis/degradation</keyword>
<gene>
    <name evidence="6" type="ORF">G443_001723</name>
</gene>
<accession>A0ABT1JH07</accession>
<comment type="caution">
    <text evidence="6">The sequence shown here is derived from an EMBL/GenBank/DDBJ whole genome shotgun (WGS) entry which is preliminary data.</text>
</comment>